<sequence length="853" mass="94492">MRTLLTLACLGLAIQPLAAQNPQNPLTAQTSAESGVIGTPAAVEANYSVTKAVPEDARRVRLNIHFDNKSTAIRPGTVRVIVRDPQGVACHESSVPFELKPGDGNIFSTDAVLQGDRDYTVDYTFTGRDGQSATGSFVWRTEPVNFFYAFTTPHRMTVALPDSSDKTLLDAEDGKLTVSWTYDNLDFYPYDSMREIKANWRIEIVPQLNGRPFGHSTWTRAMGWLPVLENRYERDGVSVLLEAAGGEKAGIIRVTACNSTDQPQQVRLPVVCPKNFKGYNPGWIDPTLPTDHLLAGWDAPADKVVVLGLGADAYPLDPVMNTQVNMEWTVAPGQTRTGWLIRPYDSYVRNGDVEKLRATDWAAEYEKAVGVWEELLARASRVIVPDQRVVNAYYAGLSDIFIMREPVGRGYIAIVPGTNGYRTGPNAFESSIATIALDQAGLHDEAESGYRVNWDLQTPEGDWTEPGGWGHLMWAGAGYKAWSLMEHFAHTRDTAFLKRRYPQLLANSRWQHEQRKKTKILQPDGTRPLTWGLMPRGMGDGGLRNDGSHYGIYYTHNIWPVYADSLAYRAALILDKTDDARELKRIYDEARGDLLTAMELGAVTDSAGNRYLTSIPGKATGTGSCWGLLASVYPTGLLPARDPLMENTMNHYKKRESPGGLPVHTGWMADGMWVAITLNDFGQVHLMRDEPDQANAYLYAVLNHATPFYSWCEERGQFPGAKQISGDLQHLWTPEAVVRFMRDMLVMEQDNVLHLGRGIARGWLGSGEEVGIERASTRFGDLSYRMRYDKKKGAIVGRIDFPTDGAPVQTVVHCLLPDGMKVVKCSAGVPLRDGSGFRIAAGRAAVDFVAKVK</sequence>
<reference evidence="2 3" key="1">
    <citation type="submission" date="2011-08" db="EMBL/GenBank/DDBJ databases">
        <title>The Genome Sequence of Alistipes indistinctus YIT 12060.</title>
        <authorList>
            <consortium name="The Broad Institute Genome Sequencing Platform"/>
            <person name="Earl A."/>
            <person name="Ward D."/>
            <person name="Feldgarden M."/>
            <person name="Gevers D."/>
            <person name="Morotomi M."/>
            <person name="Young S.K."/>
            <person name="Zeng Q."/>
            <person name="Gargeya S."/>
            <person name="Fitzgerald M."/>
            <person name="Haas B."/>
            <person name="Abouelleil A."/>
            <person name="Alvarado L."/>
            <person name="Arachchi H.M."/>
            <person name="Berlin A."/>
            <person name="Brown A."/>
            <person name="Chapman S.B."/>
            <person name="Chen Z."/>
            <person name="Dunbar C."/>
            <person name="Freedman E."/>
            <person name="Gearin G."/>
            <person name="Gellesch M."/>
            <person name="Goldberg J."/>
            <person name="Griggs A."/>
            <person name="Gujja S."/>
            <person name="Heiman D."/>
            <person name="Howarth C."/>
            <person name="Larson L."/>
            <person name="Lui A."/>
            <person name="MacDonald P.J.P."/>
            <person name="Montmayeur A."/>
            <person name="Murphy C."/>
            <person name="Neiman D."/>
            <person name="Pearson M."/>
            <person name="Priest M."/>
            <person name="Roberts A."/>
            <person name="Saif S."/>
            <person name="Shea T."/>
            <person name="Shenoy N."/>
            <person name="Sisk P."/>
            <person name="Stolte C."/>
            <person name="Sykes S."/>
            <person name="Wortman J."/>
            <person name="Nusbaum C."/>
            <person name="Birren B."/>
        </authorList>
    </citation>
    <scope>NUCLEOTIDE SEQUENCE [LARGE SCALE GENOMIC DNA]</scope>
    <source>
        <strain evidence="2 3">YIT 12060</strain>
    </source>
</reference>
<dbReference type="PATRIC" id="fig|742725.3.peg.928"/>
<evidence type="ECO:0000313" key="3">
    <source>
        <dbReference type="Proteomes" id="UP000006008"/>
    </source>
</evidence>
<comment type="caution">
    <text evidence="2">The sequence shown here is derived from an EMBL/GenBank/DDBJ whole genome shotgun (WGS) entry which is preliminary data.</text>
</comment>
<dbReference type="eggNOG" id="COG3387">
    <property type="taxonomic scope" value="Bacteria"/>
</dbReference>
<protein>
    <recommendedName>
        <fullName evidence="4">Alpha-L-rhamnosidase six-hairpin glycosidase domain-containing protein</fullName>
    </recommendedName>
</protein>
<evidence type="ECO:0008006" key="4">
    <source>
        <dbReference type="Google" id="ProtNLM"/>
    </source>
</evidence>
<dbReference type="GO" id="GO:0005975">
    <property type="term" value="P:carbohydrate metabolic process"/>
    <property type="evidence" value="ECO:0007669"/>
    <property type="project" value="InterPro"/>
</dbReference>
<dbReference type="RefSeq" id="WP_009133680.1">
    <property type="nucleotide sequence ID" value="NZ_CP102250.1"/>
</dbReference>
<dbReference type="GeneID" id="92816111"/>
<dbReference type="Proteomes" id="UP000006008">
    <property type="component" value="Unassembled WGS sequence"/>
</dbReference>
<evidence type="ECO:0000256" key="1">
    <source>
        <dbReference type="SAM" id="SignalP"/>
    </source>
</evidence>
<gene>
    <name evidence="2" type="ORF">HMPREF9450_00874</name>
</gene>
<dbReference type="HOGENOM" id="CLU_334541_0_0_10"/>
<name>G5H731_9BACT</name>
<dbReference type="STRING" id="742725.HMPREF9450_00874"/>
<proteinExistence type="predicted"/>
<evidence type="ECO:0000313" key="2">
    <source>
        <dbReference type="EMBL" id="EHB92670.1"/>
    </source>
</evidence>
<feature type="signal peptide" evidence="1">
    <location>
        <begin position="1"/>
        <end position="18"/>
    </location>
</feature>
<organism evidence="2 3">
    <name type="scientific">Alistipes indistinctus YIT 12060</name>
    <dbReference type="NCBI Taxonomy" id="742725"/>
    <lineage>
        <taxon>Bacteria</taxon>
        <taxon>Pseudomonadati</taxon>
        <taxon>Bacteroidota</taxon>
        <taxon>Bacteroidia</taxon>
        <taxon>Bacteroidales</taxon>
        <taxon>Rikenellaceae</taxon>
        <taxon>Alistipes</taxon>
    </lineage>
</organism>
<keyword evidence="3" id="KW-1185">Reference proteome</keyword>
<dbReference type="InterPro" id="IPR012341">
    <property type="entry name" value="6hp_glycosidase-like_sf"/>
</dbReference>
<dbReference type="OrthoDB" id="9781878at2"/>
<dbReference type="EMBL" id="ADLD01000009">
    <property type="protein sequence ID" value="EHB92670.1"/>
    <property type="molecule type" value="Genomic_DNA"/>
</dbReference>
<keyword evidence="1" id="KW-0732">Signal</keyword>
<accession>G5H731</accession>
<dbReference type="AlphaFoldDB" id="G5H731"/>
<dbReference type="SUPFAM" id="SSF48208">
    <property type="entry name" value="Six-hairpin glycosidases"/>
    <property type="match status" value="1"/>
</dbReference>
<feature type="chain" id="PRO_5003477679" description="Alpha-L-rhamnosidase six-hairpin glycosidase domain-containing protein" evidence="1">
    <location>
        <begin position="19"/>
        <end position="853"/>
    </location>
</feature>
<dbReference type="InterPro" id="IPR008928">
    <property type="entry name" value="6-hairpin_glycosidase_sf"/>
</dbReference>
<dbReference type="Gene3D" id="1.50.10.10">
    <property type="match status" value="1"/>
</dbReference>